<feature type="compositionally biased region" description="Polar residues" evidence="1">
    <location>
        <begin position="251"/>
        <end position="261"/>
    </location>
</feature>
<comment type="caution">
    <text evidence="2">The sequence shown here is derived from an EMBL/GenBank/DDBJ whole genome shotgun (WGS) entry which is preliminary data.</text>
</comment>
<organism evidence="2 3">
    <name type="scientific">Amycolatopsis coloradensis</name>
    <dbReference type="NCBI Taxonomy" id="76021"/>
    <lineage>
        <taxon>Bacteria</taxon>
        <taxon>Bacillati</taxon>
        <taxon>Actinomycetota</taxon>
        <taxon>Actinomycetes</taxon>
        <taxon>Pseudonocardiales</taxon>
        <taxon>Pseudonocardiaceae</taxon>
        <taxon>Amycolatopsis</taxon>
    </lineage>
</organism>
<dbReference type="RefSeq" id="WP_076168223.1">
    <property type="nucleotide sequence ID" value="NZ_JBEZVB010000047.1"/>
</dbReference>
<name>A0A1R0KEK8_9PSEU</name>
<evidence type="ECO:0000313" key="2">
    <source>
        <dbReference type="EMBL" id="OLZ43593.1"/>
    </source>
</evidence>
<reference evidence="2 3" key="1">
    <citation type="submission" date="2016-01" db="EMBL/GenBank/DDBJ databases">
        <title>Amycolatopsis coloradensis genome sequencing and assembly.</title>
        <authorList>
            <person name="Mayilraj S."/>
        </authorList>
    </citation>
    <scope>NUCLEOTIDE SEQUENCE [LARGE SCALE GENOMIC DNA]</scope>
    <source>
        <strain evidence="2 3">DSM 44225</strain>
    </source>
</reference>
<proteinExistence type="predicted"/>
<dbReference type="InterPro" id="IPR006764">
    <property type="entry name" value="SAM_dep_MeTrfase_SAV2177_type"/>
</dbReference>
<gene>
    <name evidence="2" type="ORF">BS329_38720</name>
</gene>
<dbReference type="SUPFAM" id="SSF53335">
    <property type="entry name" value="S-adenosyl-L-methionine-dependent methyltransferases"/>
    <property type="match status" value="1"/>
</dbReference>
<sequence>MSRKPHHLSDVDNIVRHLLFGDEITRRNQLITAEVRALALAAGVTQVLHLGCGMPTADGDQNHPAGLGIREVAVDNDPIVVSVRERQRRTEARRRSYRASALPAILEADLRDPGAILASTTVRNTLDLGKPLLLLATAAFHHIPNIQRPGEIVAHYLNALAPGSYIVVSHLALPEDQNGRRRLAAAHGLCPDVTPPAIARPRAVLEGWLRGLDRVPLQTNGGRFLHAVAGRSHLAPTAETTPAPRRGPSHTLIQPASSGSRGESRTS</sequence>
<keyword evidence="3" id="KW-1185">Reference proteome</keyword>
<evidence type="ECO:0008006" key="4">
    <source>
        <dbReference type="Google" id="ProtNLM"/>
    </source>
</evidence>
<dbReference type="Proteomes" id="UP000187486">
    <property type="component" value="Unassembled WGS sequence"/>
</dbReference>
<evidence type="ECO:0000256" key="1">
    <source>
        <dbReference type="SAM" id="MobiDB-lite"/>
    </source>
</evidence>
<dbReference type="EMBL" id="MQUQ01000031">
    <property type="protein sequence ID" value="OLZ43593.1"/>
    <property type="molecule type" value="Genomic_DNA"/>
</dbReference>
<dbReference type="AlphaFoldDB" id="A0A1R0KEK8"/>
<dbReference type="InterPro" id="IPR029063">
    <property type="entry name" value="SAM-dependent_MTases_sf"/>
</dbReference>
<dbReference type="Pfam" id="PF04672">
    <property type="entry name" value="Methyltransf_19"/>
    <property type="match status" value="1"/>
</dbReference>
<feature type="region of interest" description="Disordered" evidence="1">
    <location>
        <begin position="231"/>
        <end position="267"/>
    </location>
</feature>
<dbReference type="OrthoDB" id="3600354at2"/>
<evidence type="ECO:0000313" key="3">
    <source>
        <dbReference type="Proteomes" id="UP000187486"/>
    </source>
</evidence>
<protein>
    <recommendedName>
        <fullName evidence="4">SAM-dependent methyltransferase</fullName>
    </recommendedName>
</protein>
<dbReference type="STRING" id="76021.BS329_38720"/>
<dbReference type="Gene3D" id="3.40.50.150">
    <property type="entry name" value="Vaccinia Virus protein VP39"/>
    <property type="match status" value="1"/>
</dbReference>
<accession>A0A1R0KEK8</accession>